<comment type="caution">
    <text evidence="3">The sequence shown here is derived from an EMBL/GenBank/DDBJ whole genome shotgun (WGS) entry which is preliminary data.</text>
</comment>
<protein>
    <submittedName>
        <fullName evidence="3">Uncharacterized protein</fullName>
    </submittedName>
</protein>
<dbReference type="EMBL" id="PVWQ01000013">
    <property type="protein sequence ID" value="RDW65680.1"/>
    <property type="molecule type" value="Genomic_DNA"/>
</dbReference>
<dbReference type="AlphaFoldDB" id="A0A3D8QVJ7"/>
<proteinExistence type="predicted"/>
<evidence type="ECO:0000313" key="4">
    <source>
        <dbReference type="Proteomes" id="UP000256690"/>
    </source>
</evidence>
<evidence type="ECO:0000256" key="1">
    <source>
        <dbReference type="SAM" id="Coils"/>
    </source>
</evidence>
<evidence type="ECO:0000313" key="3">
    <source>
        <dbReference type="EMBL" id="RDW65680.1"/>
    </source>
</evidence>
<feature type="region of interest" description="Disordered" evidence="2">
    <location>
        <begin position="1"/>
        <end position="59"/>
    </location>
</feature>
<accession>A0A3D8QVJ7</accession>
<evidence type="ECO:0000256" key="2">
    <source>
        <dbReference type="SAM" id="MobiDB-lite"/>
    </source>
</evidence>
<sequence>MSNSDGKKTNASTAPAGHAQASSPREQPAPAAPGADHFPEQVPAESTPDTARDRQSHIRYMRRQMKEMTREFKALFQERKDLEKKVRGLEAQKRELQRRIETRISTPQGCCQQCEERKNVADNHRR</sequence>
<gene>
    <name evidence="3" type="ORF">DSM5745_09419</name>
</gene>
<feature type="coiled-coil region" evidence="1">
    <location>
        <begin position="65"/>
        <end position="99"/>
    </location>
</feature>
<name>A0A3D8QVJ7_9EURO</name>
<dbReference type="RefSeq" id="XP_026599783.1">
    <property type="nucleotide sequence ID" value="XM_026751435.1"/>
</dbReference>
<dbReference type="GeneID" id="38119789"/>
<keyword evidence="4" id="KW-1185">Reference proteome</keyword>
<keyword evidence="1" id="KW-0175">Coiled coil</keyword>
<dbReference type="Proteomes" id="UP000256690">
    <property type="component" value="Unassembled WGS sequence"/>
</dbReference>
<organism evidence="3 4">
    <name type="scientific">Aspergillus mulundensis</name>
    <dbReference type="NCBI Taxonomy" id="1810919"/>
    <lineage>
        <taxon>Eukaryota</taxon>
        <taxon>Fungi</taxon>
        <taxon>Dikarya</taxon>
        <taxon>Ascomycota</taxon>
        <taxon>Pezizomycotina</taxon>
        <taxon>Eurotiomycetes</taxon>
        <taxon>Eurotiomycetidae</taxon>
        <taxon>Eurotiales</taxon>
        <taxon>Aspergillaceae</taxon>
        <taxon>Aspergillus</taxon>
        <taxon>Aspergillus subgen. Nidulantes</taxon>
    </lineage>
</organism>
<reference evidence="3 4" key="1">
    <citation type="journal article" date="2018" name="IMA Fungus">
        <title>IMA Genome-F 9: Draft genome sequence of Annulohypoxylon stygium, Aspergillus mulundensis, Berkeleyomyces basicola (syn. Thielaviopsis basicola), Ceratocystis smalleyi, two Cercospora beticola strains, Coleophoma cylindrospora, Fusarium fracticaudum, Phialophora cf. hyalina, and Morchella septimelata.</title>
        <authorList>
            <person name="Wingfield B.D."/>
            <person name="Bills G.F."/>
            <person name="Dong Y."/>
            <person name="Huang W."/>
            <person name="Nel W.J."/>
            <person name="Swalarsk-Parry B.S."/>
            <person name="Vaghefi N."/>
            <person name="Wilken P.M."/>
            <person name="An Z."/>
            <person name="de Beer Z.W."/>
            <person name="De Vos L."/>
            <person name="Chen L."/>
            <person name="Duong T.A."/>
            <person name="Gao Y."/>
            <person name="Hammerbacher A."/>
            <person name="Kikkert J.R."/>
            <person name="Li Y."/>
            <person name="Li H."/>
            <person name="Li K."/>
            <person name="Li Q."/>
            <person name="Liu X."/>
            <person name="Ma X."/>
            <person name="Naidoo K."/>
            <person name="Pethybridge S.J."/>
            <person name="Sun J."/>
            <person name="Steenkamp E.T."/>
            <person name="van der Nest M.A."/>
            <person name="van Wyk S."/>
            <person name="Wingfield M.J."/>
            <person name="Xiong C."/>
            <person name="Yue Q."/>
            <person name="Zhang X."/>
        </authorList>
    </citation>
    <scope>NUCLEOTIDE SEQUENCE [LARGE SCALE GENOMIC DNA]</scope>
    <source>
        <strain evidence="3 4">DSM 5745</strain>
    </source>
</reference>